<feature type="domain" description="GHMP kinase C-terminal" evidence="12">
    <location>
        <begin position="281"/>
        <end position="363"/>
    </location>
</feature>
<keyword evidence="6" id="KW-0067">ATP-binding</keyword>
<dbReference type="InterPro" id="IPR006204">
    <property type="entry name" value="GHMP_kinase_N_dom"/>
</dbReference>
<dbReference type="InterPro" id="IPR014721">
    <property type="entry name" value="Ribsml_uS5_D2-typ_fold_subgr"/>
</dbReference>
<name>A0A5B2TRH8_9FLAO</name>
<dbReference type="EMBL" id="VUOE01000002">
    <property type="protein sequence ID" value="KAA2217152.1"/>
    <property type="molecule type" value="Genomic_DNA"/>
</dbReference>
<evidence type="ECO:0000259" key="13">
    <source>
        <dbReference type="Pfam" id="PF10509"/>
    </source>
</evidence>
<keyword evidence="9" id="KW-0119">Carbohydrate metabolism</keyword>
<dbReference type="SUPFAM" id="SSF54211">
    <property type="entry name" value="Ribosomal protein S5 domain 2-like"/>
    <property type="match status" value="1"/>
</dbReference>
<dbReference type="Gene3D" id="3.30.70.890">
    <property type="entry name" value="GHMP kinase, C-terminal domain"/>
    <property type="match status" value="1"/>
</dbReference>
<evidence type="ECO:0000256" key="4">
    <source>
        <dbReference type="ARBA" id="ARBA00022741"/>
    </source>
</evidence>
<evidence type="ECO:0000256" key="8">
    <source>
        <dbReference type="ARBA" id="ARBA00023144"/>
    </source>
</evidence>
<dbReference type="InterPro" id="IPR006203">
    <property type="entry name" value="GHMP_knse_ATP-bd_CS"/>
</dbReference>
<dbReference type="PIRSF" id="PIRSF000530">
    <property type="entry name" value="Galactokinase"/>
    <property type="match status" value="1"/>
</dbReference>
<evidence type="ECO:0000256" key="3">
    <source>
        <dbReference type="ARBA" id="ARBA00022723"/>
    </source>
</evidence>
<keyword evidence="8" id="KW-0299">Galactose metabolism</keyword>
<dbReference type="Proteomes" id="UP000323188">
    <property type="component" value="Unassembled WGS sequence"/>
</dbReference>
<keyword evidence="4" id="KW-0547">Nucleotide-binding</keyword>
<dbReference type="GO" id="GO:0046872">
    <property type="term" value="F:metal ion binding"/>
    <property type="evidence" value="ECO:0007669"/>
    <property type="project" value="UniProtKB-KW"/>
</dbReference>
<dbReference type="Pfam" id="PF00288">
    <property type="entry name" value="GHMP_kinases_N"/>
    <property type="match status" value="1"/>
</dbReference>
<dbReference type="Gene3D" id="3.30.230.10">
    <property type="match status" value="1"/>
</dbReference>
<dbReference type="InterPro" id="IPR013750">
    <property type="entry name" value="GHMP_kinase_C_dom"/>
</dbReference>
<sequence length="385" mass="42714">MIAHDIKRSFISKYQREPILVKAPGRINLIGEHTDYNMGVVLPASIEKGIYFAIQKNGSSSIHIETFLTDAEKVEFDLKGNPKPYQAFWGNYFKAILEIMVSKGYSLKGFDCVFGGDIPIGAGLSSSAALCCGFIFGVSEILGLSINREENALIAQAAEHRIGLNCGLMDQYAVLFGKRNNALFLDCRDLTHEFVPINLSGYSWVLINSNIKHNLAVDSEYNKRRISCETVVSKVNENIHPAASLRDVTLEHLEKIKMEVSPTDYKRAKYILEENERVLNMIAALKAGDTQEVGSLLLQGHWAMSQEFEITTPELDFLVRTGEKLDGVVGSRMMGGGFGGCTINLLKTDKVESCLSEIKSAYRKETNIECETYPLEIGDGVHVLD</sequence>
<evidence type="ECO:0000256" key="9">
    <source>
        <dbReference type="ARBA" id="ARBA00023277"/>
    </source>
</evidence>
<dbReference type="GO" id="GO:0005829">
    <property type="term" value="C:cytosol"/>
    <property type="evidence" value="ECO:0007669"/>
    <property type="project" value="TreeGrafter"/>
</dbReference>
<dbReference type="RefSeq" id="WP_154919572.1">
    <property type="nucleotide sequence ID" value="NZ_VUOE01000002.1"/>
</dbReference>
<evidence type="ECO:0000259" key="12">
    <source>
        <dbReference type="Pfam" id="PF08544"/>
    </source>
</evidence>
<keyword evidence="3" id="KW-0479">Metal-binding</keyword>
<organism evidence="14 15">
    <name type="scientific">Maribacter flavus</name>
    <dbReference type="NCBI Taxonomy" id="1658664"/>
    <lineage>
        <taxon>Bacteria</taxon>
        <taxon>Pseudomonadati</taxon>
        <taxon>Bacteroidota</taxon>
        <taxon>Flavobacteriia</taxon>
        <taxon>Flavobacteriales</taxon>
        <taxon>Flavobacteriaceae</taxon>
        <taxon>Maribacter</taxon>
    </lineage>
</organism>
<dbReference type="Pfam" id="PF08544">
    <property type="entry name" value="GHMP_kinases_C"/>
    <property type="match status" value="1"/>
</dbReference>
<dbReference type="AlphaFoldDB" id="A0A5B2TRH8"/>
<protein>
    <recommendedName>
        <fullName evidence="10">Galactokinase</fullName>
        <ecNumber evidence="10">2.7.1.6</ecNumber>
    </recommendedName>
</protein>
<proteinExistence type="inferred from homology"/>
<dbReference type="EC" id="2.7.1.6" evidence="10"/>
<evidence type="ECO:0000259" key="11">
    <source>
        <dbReference type="Pfam" id="PF00288"/>
    </source>
</evidence>
<dbReference type="GO" id="GO:0005524">
    <property type="term" value="F:ATP binding"/>
    <property type="evidence" value="ECO:0007669"/>
    <property type="project" value="UniProtKB-UniRule"/>
</dbReference>
<evidence type="ECO:0000256" key="7">
    <source>
        <dbReference type="ARBA" id="ARBA00022842"/>
    </source>
</evidence>
<comment type="similarity">
    <text evidence="1">Belongs to the GHMP kinase family. GalK subfamily.</text>
</comment>
<dbReference type="GO" id="GO:0006012">
    <property type="term" value="P:galactose metabolic process"/>
    <property type="evidence" value="ECO:0007669"/>
    <property type="project" value="UniProtKB-UniRule"/>
</dbReference>
<dbReference type="SUPFAM" id="SSF55060">
    <property type="entry name" value="GHMP Kinase, C-terminal domain"/>
    <property type="match status" value="1"/>
</dbReference>
<dbReference type="PROSITE" id="PS00627">
    <property type="entry name" value="GHMP_KINASES_ATP"/>
    <property type="match status" value="1"/>
</dbReference>
<dbReference type="GO" id="GO:0004335">
    <property type="term" value="F:galactokinase activity"/>
    <property type="evidence" value="ECO:0007669"/>
    <property type="project" value="UniProtKB-UniRule"/>
</dbReference>
<feature type="domain" description="Galactokinase N-terminal" evidence="13">
    <location>
        <begin position="9"/>
        <end position="56"/>
    </location>
</feature>
<gene>
    <name evidence="14" type="primary">galK</name>
    <name evidence="14" type="ORF">F0361_14390</name>
</gene>
<evidence type="ECO:0000256" key="1">
    <source>
        <dbReference type="ARBA" id="ARBA00006566"/>
    </source>
</evidence>
<evidence type="ECO:0000256" key="5">
    <source>
        <dbReference type="ARBA" id="ARBA00022777"/>
    </source>
</evidence>
<evidence type="ECO:0000256" key="10">
    <source>
        <dbReference type="NCBIfam" id="TIGR00131"/>
    </source>
</evidence>
<dbReference type="InterPro" id="IPR036554">
    <property type="entry name" value="GHMP_kinase_C_sf"/>
</dbReference>
<dbReference type="InterPro" id="IPR006206">
    <property type="entry name" value="Mevalonate/galactokinase"/>
</dbReference>
<dbReference type="InterPro" id="IPR020568">
    <property type="entry name" value="Ribosomal_Su5_D2-typ_SF"/>
</dbReference>
<dbReference type="InterPro" id="IPR000705">
    <property type="entry name" value="Galactokinase"/>
</dbReference>
<keyword evidence="7" id="KW-0460">Magnesium</keyword>
<evidence type="ECO:0000313" key="14">
    <source>
        <dbReference type="EMBL" id="KAA2217152.1"/>
    </source>
</evidence>
<dbReference type="PRINTS" id="PR00959">
    <property type="entry name" value="MEVGALKINASE"/>
</dbReference>
<evidence type="ECO:0000313" key="15">
    <source>
        <dbReference type="Proteomes" id="UP000323188"/>
    </source>
</evidence>
<dbReference type="Pfam" id="PF10509">
    <property type="entry name" value="GalKase_gal_bdg"/>
    <property type="match status" value="1"/>
</dbReference>
<accession>A0A5B2TRH8</accession>
<dbReference type="InterPro" id="IPR019539">
    <property type="entry name" value="GalKase_N"/>
</dbReference>
<dbReference type="PROSITE" id="PS00106">
    <property type="entry name" value="GALACTOKINASE"/>
    <property type="match status" value="1"/>
</dbReference>
<keyword evidence="2 14" id="KW-0808">Transferase</keyword>
<keyword evidence="5 14" id="KW-0418">Kinase</keyword>
<dbReference type="PANTHER" id="PTHR10457:SF7">
    <property type="entry name" value="GALACTOKINASE-RELATED"/>
    <property type="match status" value="1"/>
</dbReference>
<dbReference type="NCBIfam" id="TIGR00131">
    <property type="entry name" value="gal_kin"/>
    <property type="match status" value="1"/>
</dbReference>
<evidence type="ECO:0000256" key="2">
    <source>
        <dbReference type="ARBA" id="ARBA00022679"/>
    </source>
</evidence>
<dbReference type="InterPro" id="IPR019741">
    <property type="entry name" value="Galactokinase_CS"/>
</dbReference>
<dbReference type="PRINTS" id="PR00473">
    <property type="entry name" value="GALCTOKINASE"/>
</dbReference>
<evidence type="ECO:0000256" key="6">
    <source>
        <dbReference type="ARBA" id="ARBA00022840"/>
    </source>
</evidence>
<reference evidence="14 15" key="1">
    <citation type="submission" date="2019-09" db="EMBL/GenBank/DDBJ databases">
        <authorList>
            <person name="Khan S.A."/>
            <person name="Jeon C.O."/>
            <person name="Chun B.H."/>
            <person name="Jeong S.E."/>
        </authorList>
    </citation>
    <scope>NUCLEOTIDE SEQUENCE [LARGE SCALE GENOMIC DNA]</scope>
    <source>
        <strain evidence="14 15">KCTC 42508</strain>
    </source>
</reference>
<comment type="caution">
    <text evidence="14">The sequence shown here is derived from an EMBL/GenBank/DDBJ whole genome shotgun (WGS) entry which is preliminary data.</text>
</comment>
<feature type="domain" description="GHMP kinase N-terminal" evidence="11">
    <location>
        <begin position="91"/>
        <end position="178"/>
    </location>
</feature>
<dbReference type="FunFam" id="3.30.70.890:FF:000001">
    <property type="entry name" value="Galactokinase"/>
    <property type="match status" value="1"/>
</dbReference>
<dbReference type="PANTHER" id="PTHR10457">
    <property type="entry name" value="MEVALONATE KINASE/GALACTOKINASE"/>
    <property type="match status" value="1"/>
</dbReference>